<evidence type="ECO:0000256" key="1">
    <source>
        <dbReference type="SAM" id="MobiDB-lite"/>
    </source>
</evidence>
<dbReference type="AlphaFoldDB" id="A0A565C425"/>
<comment type="caution">
    <text evidence="2">The sequence shown here is derived from an EMBL/GenBank/DDBJ whole genome shotgun (WGS) entry which is preliminary data.</text>
</comment>
<dbReference type="EMBL" id="CABITT030000006">
    <property type="protein sequence ID" value="VVB08404.1"/>
    <property type="molecule type" value="Genomic_DNA"/>
</dbReference>
<reference evidence="2" key="1">
    <citation type="submission" date="2019-07" db="EMBL/GenBank/DDBJ databases">
        <authorList>
            <person name="Dittberner H."/>
        </authorList>
    </citation>
    <scope>NUCLEOTIDE SEQUENCE [LARGE SCALE GENOMIC DNA]</scope>
</reference>
<evidence type="ECO:0000313" key="2">
    <source>
        <dbReference type="EMBL" id="VVB08404.1"/>
    </source>
</evidence>
<feature type="region of interest" description="Disordered" evidence="1">
    <location>
        <begin position="1"/>
        <end position="24"/>
    </location>
</feature>
<sequence length="206" mass="23147">MESESPAMPMNTRRSGKANSSNYGAKRFGPHAPSALSVQNFLDLMAKHGIPDEVDLVLPDPGQSPEIVRQGFCCAYMHYFTSCELKFPIPSVLFEMMPNFIRHIIRFTVLAREEGVALSVPDLLWICDVKPNSVARGTYYISPCPILGVLDGVSIRDDKWKEKYFCFKIISESVGRRVWVSTNWGSGDGLKQKKEPTDDRLCRLVA</sequence>
<dbReference type="Proteomes" id="UP000489600">
    <property type="component" value="Unassembled WGS sequence"/>
</dbReference>
<proteinExistence type="predicted"/>
<accession>A0A565C425</accession>
<gene>
    <name evidence="2" type="ORF">ANE_LOCUS18848</name>
</gene>
<keyword evidence="3" id="KW-1185">Reference proteome</keyword>
<name>A0A565C425_9BRAS</name>
<organism evidence="2 3">
    <name type="scientific">Arabis nemorensis</name>
    <dbReference type="NCBI Taxonomy" id="586526"/>
    <lineage>
        <taxon>Eukaryota</taxon>
        <taxon>Viridiplantae</taxon>
        <taxon>Streptophyta</taxon>
        <taxon>Embryophyta</taxon>
        <taxon>Tracheophyta</taxon>
        <taxon>Spermatophyta</taxon>
        <taxon>Magnoliopsida</taxon>
        <taxon>eudicotyledons</taxon>
        <taxon>Gunneridae</taxon>
        <taxon>Pentapetalae</taxon>
        <taxon>rosids</taxon>
        <taxon>malvids</taxon>
        <taxon>Brassicales</taxon>
        <taxon>Brassicaceae</taxon>
        <taxon>Arabideae</taxon>
        <taxon>Arabis</taxon>
    </lineage>
</organism>
<protein>
    <submittedName>
        <fullName evidence="2">Uncharacterized protein</fullName>
    </submittedName>
</protein>
<evidence type="ECO:0000313" key="3">
    <source>
        <dbReference type="Proteomes" id="UP000489600"/>
    </source>
</evidence>
<dbReference type="OrthoDB" id="1102599at2759"/>